<organism evidence="2 3">
    <name type="scientific">Cellulomonas soli</name>
    <dbReference type="NCBI Taxonomy" id="931535"/>
    <lineage>
        <taxon>Bacteria</taxon>
        <taxon>Bacillati</taxon>
        <taxon>Actinomycetota</taxon>
        <taxon>Actinomycetes</taxon>
        <taxon>Micrococcales</taxon>
        <taxon>Cellulomonadaceae</taxon>
        <taxon>Cellulomonas</taxon>
    </lineage>
</organism>
<dbReference type="AlphaFoldDB" id="A0A512PHZ6"/>
<keyword evidence="1" id="KW-0812">Transmembrane</keyword>
<proteinExistence type="predicted"/>
<evidence type="ECO:0000313" key="3">
    <source>
        <dbReference type="Proteomes" id="UP000321798"/>
    </source>
</evidence>
<sequence>MLWYSVAILVLALVSPLTRRSVQGRRILFVGYALVVGAALVREDGTAWRAFLAVLLVVVGVLGGYDLARVRPPTASLPATGPRS</sequence>
<reference evidence="2 3" key="1">
    <citation type="submission" date="2019-07" db="EMBL/GenBank/DDBJ databases">
        <title>Whole genome shotgun sequence of Cellulomonas soli NBRC 109434.</title>
        <authorList>
            <person name="Hosoyama A."/>
            <person name="Uohara A."/>
            <person name="Ohji S."/>
            <person name="Ichikawa N."/>
        </authorList>
    </citation>
    <scope>NUCLEOTIDE SEQUENCE [LARGE SCALE GENOMIC DNA]</scope>
    <source>
        <strain evidence="2 3">NBRC 109434</strain>
    </source>
</reference>
<dbReference type="EMBL" id="BKAL01000016">
    <property type="protein sequence ID" value="GEP70831.1"/>
    <property type="molecule type" value="Genomic_DNA"/>
</dbReference>
<evidence type="ECO:0000256" key="1">
    <source>
        <dbReference type="SAM" id="Phobius"/>
    </source>
</evidence>
<keyword evidence="1" id="KW-1133">Transmembrane helix</keyword>
<evidence type="ECO:0000313" key="2">
    <source>
        <dbReference type="EMBL" id="GEP70831.1"/>
    </source>
</evidence>
<accession>A0A512PHZ6</accession>
<gene>
    <name evidence="2" type="ORF">CSO01_35460</name>
</gene>
<comment type="caution">
    <text evidence="2">The sequence shown here is derived from an EMBL/GenBank/DDBJ whole genome shotgun (WGS) entry which is preliminary data.</text>
</comment>
<keyword evidence="1" id="KW-0472">Membrane</keyword>
<feature type="transmembrane region" description="Helical" evidence="1">
    <location>
        <begin position="48"/>
        <end position="68"/>
    </location>
</feature>
<keyword evidence="3" id="KW-1185">Reference proteome</keyword>
<dbReference type="Proteomes" id="UP000321798">
    <property type="component" value="Unassembled WGS sequence"/>
</dbReference>
<name>A0A512PHZ6_9CELL</name>
<protein>
    <submittedName>
        <fullName evidence="2">Uncharacterized protein</fullName>
    </submittedName>
</protein>
<dbReference type="RefSeq" id="WP_146954598.1">
    <property type="nucleotide sequence ID" value="NZ_BAABBJ010000010.1"/>
</dbReference>